<protein>
    <submittedName>
        <fullName evidence="1">Uncharacterized protein</fullName>
    </submittedName>
</protein>
<sequence length="101" mass="11488">MLVLFPLKAETIRQMEGEQHETMQLNVIKKLASLAIQSINLSPLLPNASRKIAYKSESLPNKDFEVHPLNLHKSLMSFQFFSHASVSDAGIKNEKEQLQRN</sequence>
<accession>A0AAD6LPF0</accession>
<gene>
    <name evidence="1" type="ORF">NC653_035235</name>
</gene>
<dbReference type="AlphaFoldDB" id="A0AAD6LPF0"/>
<keyword evidence="2" id="KW-1185">Reference proteome</keyword>
<dbReference type="EMBL" id="JAQIZT010000015">
    <property type="protein sequence ID" value="KAJ6970894.1"/>
    <property type="molecule type" value="Genomic_DNA"/>
</dbReference>
<evidence type="ECO:0000313" key="2">
    <source>
        <dbReference type="Proteomes" id="UP001164929"/>
    </source>
</evidence>
<evidence type="ECO:0000313" key="1">
    <source>
        <dbReference type="EMBL" id="KAJ6970894.1"/>
    </source>
</evidence>
<organism evidence="1 2">
    <name type="scientific">Populus alba x Populus x berolinensis</name>
    <dbReference type="NCBI Taxonomy" id="444605"/>
    <lineage>
        <taxon>Eukaryota</taxon>
        <taxon>Viridiplantae</taxon>
        <taxon>Streptophyta</taxon>
        <taxon>Embryophyta</taxon>
        <taxon>Tracheophyta</taxon>
        <taxon>Spermatophyta</taxon>
        <taxon>Magnoliopsida</taxon>
        <taxon>eudicotyledons</taxon>
        <taxon>Gunneridae</taxon>
        <taxon>Pentapetalae</taxon>
        <taxon>rosids</taxon>
        <taxon>fabids</taxon>
        <taxon>Malpighiales</taxon>
        <taxon>Salicaceae</taxon>
        <taxon>Saliceae</taxon>
        <taxon>Populus</taxon>
    </lineage>
</organism>
<dbReference type="Proteomes" id="UP001164929">
    <property type="component" value="Chromosome 15"/>
</dbReference>
<comment type="caution">
    <text evidence="1">The sequence shown here is derived from an EMBL/GenBank/DDBJ whole genome shotgun (WGS) entry which is preliminary data.</text>
</comment>
<name>A0AAD6LPF0_9ROSI</name>
<reference evidence="1" key="1">
    <citation type="journal article" date="2023" name="Mol. Ecol. Resour.">
        <title>Chromosome-level genome assembly of a triploid poplar Populus alba 'Berolinensis'.</title>
        <authorList>
            <person name="Chen S."/>
            <person name="Yu Y."/>
            <person name="Wang X."/>
            <person name="Wang S."/>
            <person name="Zhang T."/>
            <person name="Zhou Y."/>
            <person name="He R."/>
            <person name="Meng N."/>
            <person name="Wang Y."/>
            <person name="Liu W."/>
            <person name="Liu Z."/>
            <person name="Liu J."/>
            <person name="Guo Q."/>
            <person name="Huang H."/>
            <person name="Sederoff R.R."/>
            <person name="Wang G."/>
            <person name="Qu G."/>
            <person name="Chen S."/>
        </authorList>
    </citation>
    <scope>NUCLEOTIDE SEQUENCE</scope>
    <source>
        <strain evidence="1">SC-2020</strain>
    </source>
</reference>
<proteinExistence type="predicted"/>